<dbReference type="VEuPathDB" id="FungiDB:SCHCODRAFT_02593693"/>
<proteinExistence type="predicted"/>
<reference evidence="2 3" key="1">
    <citation type="journal article" date="2010" name="Nat. Biotechnol.">
        <title>Genome sequence of the model mushroom Schizophyllum commune.</title>
        <authorList>
            <person name="Ohm R.A."/>
            <person name="de Jong J.F."/>
            <person name="Lugones L.G."/>
            <person name="Aerts A."/>
            <person name="Kothe E."/>
            <person name="Stajich J.E."/>
            <person name="de Vries R.P."/>
            <person name="Record E."/>
            <person name="Levasseur A."/>
            <person name="Baker S.E."/>
            <person name="Bartholomew K.A."/>
            <person name="Coutinho P.M."/>
            <person name="Erdmann S."/>
            <person name="Fowler T.J."/>
            <person name="Gathman A.C."/>
            <person name="Lombard V."/>
            <person name="Henrissat B."/>
            <person name="Knabe N."/>
            <person name="Kuees U."/>
            <person name="Lilly W.W."/>
            <person name="Lindquist E."/>
            <person name="Lucas S."/>
            <person name="Magnuson J.K."/>
            <person name="Piumi F."/>
            <person name="Raudaskoski M."/>
            <person name="Salamov A."/>
            <person name="Schmutz J."/>
            <person name="Schwarze F.W.M.R."/>
            <person name="vanKuyk P.A."/>
            <person name="Horton J.S."/>
            <person name="Grigoriev I.V."/>
            <person name="Woesten H.A.B."/>
        </authorList>
    </citation>
    <scope>NUCLEOTIDE SEQUENCE [LARGE SCALE GENOMIC DNA]</scope>
    <source>
        <strain evidence="3">H4-8 / FGSC 9210</strain>
    </source>
</reference>
<dbReference type="InParanoid" id="D8QL61"/>
<name>D8QL61_SCHCM</name>
<dbReference type="Gene3D" id="3.10.110.10">
    <property type="entry name" value="Ubiquitin Conjugating Enzyme"/>
    <property type="match status" value="1"/>
</dbReference>
<dbReference type="InterPro" id="IPR059181">
    <property type="entry name" value="RWDD2A-B_C"/>
</dbReference>
<evidence type="ECO:0000313" key="3">
    <source>
        <dbReference type="Proteomes" id="UP000007431"/>
    </source>
</evidence>
<dbReference type="RefSeq" id="XP_003026364.1">
    <property type="nucleotide sequence ID" value="XM_003026318.1"/>
</dbReference>
<dbReference type="PANTHER" id="PTHR15955:SF8">
    <property type="entry name" value="RWD DOMAIN-CONTAINING PROTEIN 2B-RELATED"/>
    <property type="match status" value="1"/>
</dbReference>
<evidence type="ECO:0000259" key="1">
    <source>
        <dbReference type="Pfam" id="PF06544"/>
    </source>
</evidence>
<feature type="domain" description="Small nuclear ribonucleoprotein Prp3 C-terminal" evidence="1">
    <location>
        <begin position="166"/>
        <end position="227"/>
    </location>
</feature>
<protein>
    <recommendedName>
        <fullName evidence="1">Small nuclear ribonucleoprotein Prp3 C-terminal domain-containing protein</fullName>
    </recommendedName>
</protein>
<dbReference type="InterPro" id="IPR010541">
    <property type="entry name" value="Prp3_C"/>
</dbReference>
<dbReference type="InterPro" id="IPR017359">
    <property type="entry name" value="Phi-like"/>
</dbReference>
<dbReference type="OrthoDB" id="432412at2759"/>
<sequence length="282" mass="31921">MSTTLERQLEELELIRCSVMPGEVLTFVDDHDRWLALLDRFSAERTIPADDDIPVLPISFKVWVEGHDLRVYVSLPVDYPEVSKLPNVAVKGTTISRAEQDRWTSLIRERLQEASDNEQPTYNLVALNLFPLLHEDAEKRSAEATSLSSVSLTDTPTSPEPLFHALFTSHHLVSPTKRRNMQSWTASLNISGFAKVGYPGVIYAYGPKDAVEDFVDRVKAMQWLALRLRFLDALPEEEQDASKAVERKWGELHKVGEVVEEMRRLGREKYVTELGIGTSGSE</sequence>
<keyword evidence="3" id="KW-1185">Reference proteome</keyword>
<feature type="non-terminal residue" evidence="2">
    <location>
        <position position="282"/>
    </location>
</feature>
<dbReference type="KEGG" id="scm:SCHCO_02593693"/>
<dbReference type="OMA" id="VIYCEGA"/>
<accession>D8QL61</accession>
<dbReference type="Pfam" id="PF06544">
    <property type="entry name" value="Prp3_C"/>
    <property type="match status" value="1"/>
</dbReference>
<dbReference type="InterPro" id="IPR016135">
    <property type="entry name" value="UBQ-conjugating_enzyme/RWD"/>
</dbReference>
<dbReference type="eggNOG" id="ENOG502SETM">
    <property type="taxonomic scope" value="Eukaryota"/>
</dbReference>
<dbReference type="HOGENOM" id="CLU_953298_0_0_1"/>
<dbReference type="Proteomes" id="UP000007431">
    <property type="component" value="Unassembled WGS sequence"/>
</dbReference>
<dbReference type="GeneID" id="9593005"/>
<dbReference type="PANTHER" id="PTHR15955">
    <property type="entry name" value="RWD DOMAIN CONTAINING PROTEIN 2"/>
    <property type="match status" value="1"/>
</dbReference>
<dbReference type="STRING" id="578458.D8QL61"/>
<dbReference type="SUPFAM" id="SSF54495">
    <property type="entry name" value="UBC-like"/>
    <property type="match status" value="1"/>
</dbReference>
<dbReference type="EMBL" id="GL377317">
    <property type="protein sequence ID" value="EFI91461.1"/>
    <property type="molecule type" value="Genomic_DNA"/>
</dbReference>
<organism evidence="3">
    <name type="scientific">Schizophyllum commune (strain H4-8 / FGSC 9210)</name>
    <name type="common">Split gill fungus</name>
    <dbReference type="NCBI Taxonomy" id="578458"/>
    <lineage>
        <taxon>Eukaryota</taxon>
        <taxon>Fungi</taxon>
        <taxon>Dikarya</taxon>
        <taxon>Basidiomycota</taxon>
        <taxon>Agaricomycotina</taxon>
        <taxon>Agaricomycetes</taxon>
        <taxon>Agaricomycetidae</taxon>
        <taxon>Agaricales</taxon>
        <taxon>Schizophyllaceae</taxon>
        <taxon>Schizophyllum</taxon>
    </lineage>
</organism>
<evidence type="ECO:0000313" key="2">
    <source>
        <dbReference type="EMBL" id="EFI91461.1"/>
    </source>
</evidence>
<gene>
    <name evidence="2" type="ORF">SCHCODRAFT_114578</name>
</gene>
<dbReference type="AlphaFoldDB" id="D8QL61"/>
<dbReference type="CDD" id="cd24163">
    <property type="entry name" value="RWDD2_C"/>
    <property type="match status" value="1"/>
</dbReference>